<dbReference type="GO" id="GO:0016020">
    <property type="term" value="C:membrane"/>
    <property type="evidence" value="ECO:0007669"/>
    <property type="project" value="UniProtKB-SubCell"/>
</dbReference>
<keyword evidence="6 10" id="KW-0560">Oxidoreductase</keyword>
<proteinExistence type="inferred from homology"/>
<dbReference type="CDD" id="cd11072">
    <property type="entry name" value="CYP71-like"/>
    <property type="match status" value="1"/>
</dbReference>
<feature type="binding site" description="axial binding residue" evidence="9">
    <location>
        <position position="457"/>
    </location>
    <ligand>
        <name>heme</name>
        <dbReference type="ChEBI" id="CHEBI:30413"/>
    </ligand>
    <ligandPart>
        <name>Fe</name>
        <dbReference type="ChEBI" id="CHEBI:18248"/>
    </ligandPart>
</feature>
<keyword evidence="7 9" id="KW-0408">Iron</keyword>
<dbReference type="InterPro" id="IPR001128">
    <property type="entry name" value="Cyt_P450"/>
</dbReference>
<keyword evidence="11" id="KW-1133">Transmembrane helix</keyword>
<evidence type="ECO:0000256" key="3">
    <source>
        <dbReference type="ARBA" id="ARBA00010617"/>
    </source>
</evidence>
<dbReference type="GO" id="GO:0005506">
    <property type="term" value="F:iron ion binding"/>
    <property type="evidence" value="ECO:0007669"/>
    <property type="project" value="InterPro"/>
</dbReference>
<comment type="similarity">
    <text evidence="3 10">Belongs to the cytochrome P450 family.</text>
</comment>
<evidence type="ECO:0000256" key="11">
    <source>
        <dbReference type="SAM" id="Phobius"/>
    </source>
</evidence>
<dbReference type="GO" id="GO:0020037">
    <property type="term" value="F:heme binding"/>
    <property type="evidence" value="ECO:0007669"/>
    <property type="project" value="InterPro"/>
</dbReference>
<keyword evidence="11" id="KW-0812">Transmembrane</keyword>
<evidence type="ECO:0000256" key="7">
    <source>
        <dbReference type="ARBA" id="ARBA00023004"/>
    </source>
</evidence>
<dbReference type="EMBL" id="KI632211">
    <property type="protein sequence ID" value="EYU22205.1"/>
    <property type="molecule type" value="Genomic_DNA"/>
</dbReference>
<evidence type="ECO:0000256" key="1">
    <source>
        <dbReference type="ARBA" id="ARBA00001971"/>
    </source>
</evidence>
<evidence type="ECO:0000256" key="9">
    <source>
        <dbReference type="PIRSR" id="PIRSR602401-1"/>
    </source>
</evidence>
<dbReference type="PRINTS" id="PR00385">
    <property type="entry name" value="P450"/>
</dbReference>
<dbReference type="Proteomes" id="UP000030748">
    <property type="component" value="Unassembled WGS sequence"/>
</dbReference>
<dbReference type="OrthoDB" id="1470350at2759"/>
<dbReference type="GO" id="GO:0004497">
    <property type="term" value="F:monooxygenase activity"/>
    <property type="evidence" value="ECO:0007669"/>
    <property type="project" value="UniProtKB-KW"/>
</dbReference>
<evidence type="ECO:0000256" key="10">
    <source>
        <dbReference type="RuleBase" id="RU000461"/>
    </source>
</evidence>
<dbReference type="AlphaFoldDB" id="A0A022Q6Q7"/>
<keyword evidence="13" id="KW-1185">Reference proteome</keyword>
<dbReference type="OMA" id="DHFRSVK"/>
<dbReference type="InterPro" id="IPR036396">
    <property type="entry name" value="Cyt_P450_sf"/>
</dbReference>
<dbReference type="STRING" id="4155.A0A022Q6Q7"/>
<accession>A0A022Q6Q7</accession>
<dbReference type="GO" id="GO:0016491">
    <property type="term" value="F:oxidoreductase activity"/>
    <property type="evidence" value="ECO:0000318"/>
    <property type="project" value="GO_Central"/>
</dbReference>
<dbReference type="PANTHER" id="PTHR47955">
    <property type="entry name" value="CYTOCHROME P450 FAMILY 71 PROTEIN"/>
    <property type="match status" value="1"/>
</dbReference>
<evidence type="ECO:0000256" key="5">
    <source>
        <dbReference type="ARBA" id="ARBA00022723"/>
    </source>
</evidence>
<dbReference type="Gene3D" id="1.10.630.10">
    <property type="entry name" value="Cytochrome P450"/>
    <property type="match status" value="1"/>
</dbReference>
<evidence type="ECO:0000313" key="12">
    <source>
        <dbReference type="EMBL" id="EYU22205.1"/>
    </source>
</evidence>
<dbReference type="eggNOG" id="KOG0156">
    <property type="taxonomic scope" value="Eukaryota"/>
</dbReference>
<keyword evidence="5 9" id="KW-0479">Metal-binding</keyword>
<protein>
    <recommendedName>
        <fullName evidence="14">Cytochrome P450</fullName>
    </recommendedName>
</protein>
<dbReference type="KEGG" id="egt:105974921"/>
<dbReference type="PROSITE" id="PS00086">
    <property type="entry name" value="CYTOCHROME_P450"/>
    <property type="match status" value="1"/>
</dbReference>
<sequence>MDEWQLCTPLASTFTVLLLSFSAWWWLTSSSSRKKPPSPPAFPIIGNLHQLGTLHHRSLHQLSKKHGPLMLLHLGSKPTLVVSAADVAKHVLKTHDLSFADKPVLGFLKKIFYDLKDLINLPYGDEWRKLRSIATRELLNTASVKSYNSIREQEIGLVVERITRDYCCSNNNSLSATPPPLNLSDMFLSFSNDLISRAAFGKKHLSRETARGEKFLTTMVEIVGLLYSFTVGELIPWLGWINSLNGYNAAIDRAVKLRDEVFDDIIEEHLNMVGPTEGSSGNKHNFVDNLLSIYKGYTPGVSIDLVSVKALTLDVLTAATETSTTALVWIMTELIKNPKVMKKLQDEIRDVAKGGKHCISDEDIQKMHYLKAVIKETLRCHPPISVYTRSARERVNLMGYEIQPETMVLINAWAIGRDPSYWDEPEKFMPERFLNSSVDFKGFDFQLIPFGAGRRICPGIGFAEASIKYMIANLVHKFDWALPDGVKGEEIDVTEKPGLTIGKKHPLIVVPTLSLSA</sequence>
<evidence type="ECO:0008006" key="14">
    <source>
        <dbReference type="Google" id="ProtNLM"/>
    </source>
</evidence>
<keyword evidence="11" id="KW-0472">Membrane</keyword>
<evidence type="ECO:0000313" key="13">
    <source>
        <dbReference type="Proteomes" id="UP000030748"/>
    </source>
</evidence>
<feature type="transmembrane region" description="Helical" evidence="11">
    <location>
        <begin position="7"/>
        <end position="27"/>
    </location>
</feature>
<evidence type="ECO:0000256" key="8">
    <source>
        <dbReference type="ARBA" id="ARBA00023033"/>
    </source>
</evidence>
<keyword evidence="4 9" id="KW-0349">Heme</keyword>
<keyword evidence="8 10" id="KW-0503">Monooxygenase</keyword>
<dbReference type="PANTHER" id="PTHR47955:SF15">
    <property type="entry name" value="CYTOCHROME P450 71A2-LIKE"/>
    <property type="match status" value="1"/>
</dbReference>
<dbReference type="InterPro" id="IPR017972">
    <property type="entry name" value="Cyt_P450_CS"/>
</dbReference>
<dbReference type="PRINTS" id="PR00463">
    <property type="entry name" value="EP450I"/>
</dbReference>
<dbReference type="FunFam" id="1.10.630.10:FF:000011">
    <property type="entry name" value="Cytochrome P450 83B1"/>
    <property type="match status" value="1"/>
</dbReference>
<dbReference type="InterPro" id="IPR002401">
    <property type="entry name" value="Cyt_P450_E_grp-I"/>
</dbReference>
<evidence type="ECO:0000256" key="2">
    <source>
        <dbReference type="ARBA" id="ARBA00004167"/>
    </source>
</evidence>
<dbReference type="SUPFAM" id="SSF48264">
    <property type="entry name" value="Cytochrome P450"/>
    <property type="match status" value="1"/>
</dbReference>
<organism evidence="12 13">
    <name type="scientific">Erythranthe guttata</name>
    <name type="common">Yellow monkey flower</name>
    <name type="synonym">Mimulus guttatus</name>
    <dbReference type="NCBI Taxonomy" id="4155"/>
    <lineage>
        <taxon>Eukaryota</taxon>
        <taxon>Viridiplantae</taxon>
        <taxon>Streptophyta</taxon>
        <taxon>Embryophyta</taxon>
        <taxon>Tracheophyta</taxon>
        <taxon>Spermatophyta</taxon>
        <taxon>Magnoliopsida</taxon>
        <taxon>eudicotyledons</taxon>
        <taxon>Gunneridae</taxon>
        <taxon>Pentapetalae</taxon>
        <taxon>asterids</taxon>
        <taxon>lamiids</taxon>
        <taxon>Lamiales</taxon>
        <taxon>Phrymaceae</taxon>
        <taxon>Erythranthe</taxon>
    </lineage>
</organism>
<gene>
    <name evidence="12" type="ORF">MIMGU_mgv1a024890mg</name>
</gene>
<dbReference type="Pfam" id="PF00067">
    <property type="entry name" value="p450"/>
    <property type="match status" value="1"/>
</dbReference>
<reference evidence="12 13" key="1">
    <citation type="journal article" date="2013" name="Proc. Natl. Acad. Sci. U.S.A.">
        <title>Fine-scale variation in meiotic recombination in Mimulus inferred from population shotgun sequencing.</title>
        <authorList>
            <person name="Hellsten U."/>
            <person name="Wright K.M."/>
            <person name="Jenkins J."/>
            <person name="Shu S."/>
            <person name="Yuan Y."/>
            <person name="Wessler S.R."/>
            <person name="Schmutz J."/>
            <person name="Willis J.H."/>
            <person name="Rokhsar D.S."/>
        </authorList>
    </citation>
    <scope>NUCLEOTIDE SEQUENCE [LARGE SCALE GENOMIC DNA]</scope>
    <source>
        <strain evidence="13">cv. DUN x IM62</strain>
    </source>
</reference>
<dbReference type="GO" id="GO:0016705">
    <property type="term" value="F:oxidoreductase activity, acting on paired donors, with incorporation or reduction of molecular oxygen"/>
    <property type="evidence" value="ECO:0007669"/>
    <property type="project" value="InterPro"/>
</dbReference>
<evidence type="ECO:0000256" key="6">
    <source>
        <dbReference type="ARBA" id="ARBA00023002"/>
    </source>
</evidence>
<evidence type="ECO:0000256" key="4">
    <source>
        <dbReference type="ARBA" id="ARBA00022617"/>
    </source>
</evidence>
<comment type="subcellular location">
    <subcellularLocation>
        <location evidence="2">Membrane</location>
        <topology evidence="2">Single-pass membrane protein</topology>
    </subcellularLocation>
</comment>
<name>A0A022Q6Q7_ERYGU</name>
<comment type="cofactor">
    <cofactor evidence="1 9">
        <name>heme</name>
        <dbReference type="ChEBI" id="CHEBI:30413"/>
    </cofactor>
</comment>